<reference evidence="1 2" key="1">
    <citation type="submission" date="2018-07" db="EMBL/GenBank/DDBJ databases">
        <title>Corallincola holothuriorum sp. nov., a new facultative anaerobe isolated from sea cucumber Apostichopus japonicus.</title>
        <authorList>
            <person name="Xia H."/>
        </authorList>
    </citation>
    <scope>NUCLEOTIDE SEQUENCE [LARGE SCALE GENOMIC DNA]</scope>
    <source>
        <strain evidence="1 2">C4</strain>
    </source>
</reference>
<dbReference type="AlphaFoldDB" id="A0A368NPG1"/>
<organism evidence="1 2">
    <name type="scientific">Corallincola holothuriorum</name>
    <dbReference type="NCBI Taxonomy" id="2282215"/>
    <lineage>
        <taxon>Bacteria</taxon>
        <taxon>Pseudomonadati</taxon>
        <taxon>Pseudomonadota</taxon>
        <taxon>Gammaproteobacteria</taxon>
        <taxon>Alteromonadales</taxon>
        <taxon>Psychromonadaceae</taxon>
        <taxon>Corallincola</taxon>
    </lineage>
</organism>
<name>A0A368NPG1_9GAMM</name>
<sequence length="122" mass="14036">MSMQATAIETLYFDGRCAMCSREIAFLKRHADSEIRFVDIHAGALPDGSDKQAMLEVLHMQGADGGWRMGIDATLLAWSHTPFSWIVSPLKIGWLRPFFETCYAKWAKRRYCRLYMTQAKQK</sequence>
<comment type="caution">
    <text evidence="1">The sequence shown here is derived from an EMBL/GenBank/DDBJ whole genome shotgun (WGS) entry which is preliminary data.</text>
</comment>
<evidence type="ECO:0000313" key="2">
    <source>
        <dbReference type="Proteomes" id="UP000252558"/>
    </source>
</evidence>
<dbReference type="RefSeq" id="WP_114336355.1">
    <property type="nucleotide sequence ID" value="NZ_QPID01000001.1"/>
</dbReference>
<dbReference type="Proteomes" id="UP000252558">
    <property type="component" value="Unassembled WGS sequence"/>
</dbReference>
<proteinExistence type="predicted"/>
<keyword evidence="2" id="KW-1185">Reference proteome</keyword>
<evidence type="ECO:0000313" key="1">
    <source>
        <dbReference type="EMBL" id="RCU52447.1"/>
    </source>
</evidence>
<dbReference type="PANTHER" id="PTHR34290">
    <property type="entry name" value="SI:CH73-390P7.2"/>
    <property type="match status" value="1"/>
</dbReference>
<dbReference type="GO" id="GO:0015035">
    <property type="term" value="F:protein-disulfide reductase activity"/>
    <property type="evidence" value="ECO:0007669"/>
    <property type="project" value="InterPro"/>
</dbReference>
<dbReference type="OrthoDB" id="5294764at2"/>
<dbReference type="EMBL" id="QPID01000001">
    <property type="protein sequence ID" value="RCU52447.1"/>
    <property type="molecule type" value="Genomic_DNA"/>
</dbReference>
<dbReference type="Pfam" id="PF04134">
    <property type="entry name" value="DCC1-like"/>
    <property type="match status" value="1"/>
</dbReference>
<dbReference type="PANTHER" id="PTHR34290:SF2">
    <property type="entry name" value="OS04G0668800 PROTEIN"/>
    <property type="match status" value="1"/>
</dbReference>
<dbReference type="InterPro" id="IPR007263">
    <property type="entry name" value="DCC1-like"/>
</dbReference>
<dbReference type="InterPro" id="IPR044691">
    <property type="entry name" value="DCC1_Trx"/>
</dbReference>
<gene>
    <name evidence="1" type="ORF">DU002_00300</name>
</gene>
<protein>
    <submittedName>
        <fullName evidence="1">DUF393 domain-containing protein</fullName>
    </submittedName>
</protein>
<accession>A0A368NPG1</accession>